<sequence>MTQRPHPPVQSKAKKPNKREQSAMMMMKLKTLKIGLNKQYPQLLVLIVIGRH</sequence>
<dbReference type="HOGENOM" id="CLU_3083493_0_0_3"/>
<gene>
    <name evidence="2" type="ordered locus">P9303_03581</name>
</gene>
<proteinExistence type="predicted"/>
<evidence type="ECO:0000313" key="3">
    <source>
        <dbReference type="Proteomes" id="UP000002274"/>
    </source>
</evidence>
<feature type="region of interest" description="Disordered" evidence="1">
    <location>
        <begin position="1"/>
        <end position="21"/>
    </location>
</feature>
<organism evidence="2 3">
    <name type="scientific">Prochlorococcus marinus (strain MIT 9303)</name>
    <dbReference type="NCBI Taxonomy" id="59922"/>
    <lineage>
        <taxon>Bacteria</taxon>
        <taxon>Bacillati</taxon>
        <taxon>Cyanobacteriota</taxon>
        <taxon>Cyanophyceae</taxon>
        <taxon>Synechococcales</taxon>
        <taxon>Prochlorococcaceae</taxon>
        <taxon>Prochlorococcus</taxon>
    </lineage>
</organism>
<evidence type="ECO:0000256" key="1">
    <source>
        <dbReference type="SAM" id="MobiDB-lite"/>
    </source>
</evidence>
<protein>
    <submittedName>
        <fullName evidence="2">Uncharacterized protein</fullName>
    </submittedName>
</protein>
<dbReference type="EMBL" id="CP000554">
    <property type="protein sequence ID" value="ABM77110.1"/>
    <property type="molecule type" value="Genomic_DNA"/>
</dbReference>
<reference evidence="2 3" key="1">
    <citation type="journal article" date="2007" name="PLoS Genet.">
        <title>Patterns and implications of gene gain and loss in the evolution of Prochlorococcus.</title>
        <authorList>
            <person name="Kettler G.C."/>
            <person name="Martiny A.C."/>
            <person name="Huang K."/>
            <person name="Zucker J."/>
            <person name="Coleman M.L."/>
            <person name="Rodrigue S."/>
            <person name="Chen F."/>
            <person name="Lapidus A."/>
            <person name="Ferriera S."/>
            <person name="Johnson J."/>
            <person name="Steglich C."/>
            <person name="Church G.M."/>
            <person name="Richardson P."/>
            <person name="Chisholm S.W."/>
        </authorList>
    </citation>
    <scope>NUCLEOTIDE SEQUENCE [LARGE SCALE GENOMIC DNA]</scope>
    <source>
        <strain evidence="2 3">MIT 9303</strain>
    </source>
</reference>
<evidence type="ECO:0000313" key="2">
    <source>
        <dbReference type="EMBL" id="ABM77110.1"/>
    </source>
</evidence>
<dbReference type="KEGG" id="pmf:P9303_03581"/>
<accession>A2C6K0</accession>
<dbReference type="Proteomes" id="UP000002274">
    <property type="component" value="Chromosome"/>
</dbReference>
<name>A2C6K0_PROM3</name>
<dbReference type="AlphaFoldDB" id="A2C6K0"/>